<evidence type="ECO:0000256" key="1">
    <source>
        <dbReference type="SAM" id="MobiDB-lite"/>
    </source>
</evidence>
<reference evidence="3 4" key="1">
    <citation type="submission" date="2023-12" db="EMBL/GenBank/DDBJ databases">
        <title>the genome sequence of Hyalangium sp. s54d21.</title>
        <authorList>
            <person name="Zhang X."/>
        </authorList>
    </citation>
    <scope>NUCLEOTIDE SEQUENCE [LARGE SCALE GENOMIC DNA]</scope>
    <source>
        <strain evidence="4">s54d21</strain>
    </source>
</reference>
<dbReference type="RefSeq" id="WP_321547840.1">
    <property type="nucleotide sequence ID" value="NZ_JAXIVS010000007.1"/>
</dbReference>
<feature type="region of interest" description="Disordered" evidence="1">
    <location>
        <begin position="20"/>
        <end position="52"/>
    </location>
</feature>
<name>A0ABU5H7N8_9BACT</name>
<gene>
    <name evidence="3" type="ORF">SYV04_22085</name>
</gene>
<comment type="caution">
    <text evidence="3">The sequence shown here is derived from an EMBL/GenBank/DDBJ whole genome shotgun (WGS) entry which is preliminary data.</text>
</comment>
<keyword evidence="2" id="KW-0732">Signal</keyword>
<evidence type="ECO:0000313" key="3">
    <source>
        <dbReference type="EMBL" id="MDY7229119.1"/>
    </source>
</evidence>
<dbReference type="PROSITE" id="PS51257">
    <property type="entry name" value="PROKAR_LIPOPROTEIN"/>
    <property type="match status" value="1"/>
</dbReference>
<feature type="chain" id="PRO_5047298525" description="Lipoprotein" evidence="2">
    <location>
        <begin position="20"/>
        <end position="321"/>
    </location>
</feature>
<evidence type="ECO:0000313" key="4">
    <source>
        <dbReference type="Proteomes" id="UP001291309"/>
    </source>
</evidence>
<protein>
    <recommendedName>
        <fullName evidence="5">Lipoprotein</fullName>
    </recommendedName>
</protein>
<sequence length="321" mass="34650">MKRSLIGLLLPLCAFTACKDTPPGQMEPIPRPPGYVEPPKEEAPKPAAAPAPDPNKVVLRWNLVVDTPVAFRLEGTPESTDSKAPAAAALRTTYALQRPREGDYQLRFTTEGAGATQDQGTVSERGFVLDGLNPSERNLATLWLELPRDPVAIGNTWALGADLVDVSPLGPDFVQKKAERRNSVKLTALIPEADDKVATVEYDLHELVTGSFPPSPHALHTIPAAPAKPADKKKGKKETEEHASQGPREVTATVTIKGRGDFLVKAGRWRSWQGTLTAKQEGYTPKTPNESLVKVPTGTFKLQLTALDSVPAELQQPAAKK</sequence>
<accession>A0ABU5H7N8</accession>
<evidence type="ECO:0008006" key="5">
    <source>
        <dbReference type="Google" id="ProtNLM"/>
    </source>
</evidence>
<proteinExistence type="predicted"/>
<keyword evidence="4" id="KW-1185">Reference proteome</keyword>
<feature type="region of interest" description="Disordered" evidence="1">
    <location>
        <begin position="213"/>
        <end position="251"/>
    </location>
</feature>
<dbReference type="Proteomes" id="UP001291309">
    <property type="component" value="Unassembled WGS sequence"/>
</dbReference>
<dbReference type="EMBL" id="JAXIVS010000007">
    <property type="protein sequence ID" value="MDY7229119.1"/>
    <property type="molecule type" value="Genomic_DNA"/>
</dbReference>
<feature type="signal peptide" evidence="2">
    <location>
        <begin position="1"/>
        <end position="19"/>
    </location>
</feature>
<organism evidence="3 4">
    <name type="scientific">Hyalangium rubrum</name>
    <dbReference type="NCBI Taxonomy" id="3103134"/>
    <lineage>
        <taxon>Bacteria</taxon>
        <taxon>Pseudomonadati</taxon>
        <taxon>Myxococcota</taxon>
        <taxon>Myxococcia</taxon>
        <taxon>Myxococcales</taxon>
        <taxon>Cystobacterineae</taxon>
        <taxon>Archangiaceae</taxon>
        <taxon>Hyalangium</taxon>
    </lineage>
</organism>
<evidence type="ECO:0000256" key="2">
    <source>
        <dbReference type="SAM" id="SignalP"/>
    </source>
</evidence>
<feature type="compositionally biased region" description="Basic and acidic residues" evidence="1">
    <location>
        <begin position="229"/>
        <end position="243"/>
    </location>
</feature>